<keyword evidence="6 7" id="KW-0472">Membrane</keyword>
<feature type="transmembrane region" description="Helical" evidence="7">
    <location>
        <begin position="186"/>
        <end position="211"/>
    </location>
</feature>
<organism evidence="9 10">
    <name type="scientific">Clostridium butyricum</name>
    <dbReference type="NCBI Taxonomy" id="1492"/>
    <lineage>
        <taxon>Bacteria</taxon>
        <taxon>Bacillati</taxon>
        <taxon>Bacillota</taxon>
        <taxon>Clostridia</taxon>
        <taxon>Eubacteriales</taxon>
        <taxon>Clostridiaceae</taxon>
        <taxon>Clostridium</taxon>
    </lineage>
</organism>
<evidence type="ECO:0000313" key="10">
    <source>
        <dbReference type="Proteomes" id="UP000321089"/>
    </source>
</evidence>
<dbReference type="PROSITE" id="PS50928">
    <property type="entry name" value="ABC_TM1"/>
    <property type="match status" value="1"/>
</dbReference>
<sequence length="280" mass="31228">MRANRTKNILKQALFYVFVVTFVGLIVLPFLWQMLTSIKPLSEISAIPAKWIPSEFNKQYYINVFTKHPFSRYLINSFIVASITTVLSILIGASAAYALARLRFKGKKIMLMAILSISMFPTIATLSPIYLLLKNLKLLNSYAGLVIPYITFALPLSIWLLTNFFSQLPKGFEEAAAIDGCSRAGIFFKIMLPLIKPATFSVALIVFINAWNEYIYALTFMTNDLMRTVPVGISLFPSNYEMPWGDMAAGSVVVTVPLIILVLIFQKKIIGGLTSGGVKE</sequence>
<dbReference type="RefSeq" id="WP_146869291.1">
    <property type="nucleotide sequence ID" value="NZ_BKBC01000092.1"/>
</dbReference>
<feature type="transmembrane region" description="Helical" evidence="7">
    <location>
        <begin position="73"/>
        <end position="99"/>
    </location>
</feature>
<feature type="domain" description="ABC transmembrane type-1" evidence="8">
    <location>
        <begin position="74"/>
        <end position="265"/>
    </location>
</feature>
<dbReference type="Pfam" id="PF00528">
    <property type="entry name" value="BPD_transp_1"/>
    <property type="match status" value="1"/>
</dbReference>
<comment type="similarity">
    <text evidence="7">Belongs to the binding-protein-dependent transport system permease family.</text>
</comment>
<evidence type="ECO:0000256" key="6">
    <source>
        <dbReference type="ARBA" id="ARBA00023136"/>
    </source>
</evidence>
<dbReference type="EMBL" id="BKBC01000092">
    <property type="protein sequence ID" value="GEQ23261.1"/>
    <property type="molecule type" value="Genomic_DNA"/>
</dbReference>
<protein>
    <submittedName>
        <fullName evidence="9">Trehalose/maltose ABC transporter permease</fullName>
    </submittedName>
</protein>
<dbReference type="AlphaFoldDB" id="A0A512TT72"/>
<feature type="transmembrane region" description="Helical" evidence="7">
    <location>
        <begin position="111"/>
        <end position="133"/>
    </location>
</feature>
<dbReference type="Gene3D" id="1.10.3720.10">
    <property type="entry name" value="MetI-like"/>
    <property type="match status" value="1"/>
</dbReference>
<keyword evidence="4 7" id="KW-0812">Transmembrane</keyword>
<dbReference type="PANTHER" id="PTHR32243:SF18">
    <property type="entry name" value="INNER MEMBRANE ABC TRANSPORTER PERMEASE PROTEIN YCJP"/>
    <property type="match status" value="1"/>
</dbReference>
<evidence type="ECO:0000313" key="9">
    <source>
        <dbReference type="EMBL" id="GEQ23261.1"/>
    </source>
</evidence>
<dbReference type="Proteomes" id="UP000321089">
    <property type="component" value="Unassembled WGS sequence"/>
</dbReference>
<gene>
    <name evidence="9" type="primary">thuG</name>
    <name evidence="9" type="ORF">CBU02nite_37670</name>
</gene>
<feature type="transmembrane region" description="Helical" evidence="7">
    <location>
        <begin position="12"/>
        <end position="32"/>
    </location>
</feature>
<evidence type="ECO:0000256" key="7">
    <source>
        <dbReference type="RuleBase" id="RU363032"/>
    </source>
</evidence>
<proteinExistence type="inferred from homology"/>
<dbReference type="InterPro" id="IPR035906">
    <property type="entry name" value="MetI-like_sf"/>
</dbReference>
<evidence type="ECO:0000256" key="4">
    <source>
        <dbReference type="ARBA" id="ARBA00022692"/>
    </source>
</evidence>
<dbReference type="InterPro" id="IPR050901">
    <property type="entry name" value="BP-dep_ABC_trans_perm"/>
</dbReference>
<dbReference type="PANTHER" id="PTHR32243">
    <property type="entry name" value="MALTOSE TRANSPORT SYSTEM PERMEASE-RELATED"/>
    <property type="match status" value="1"/>
</dbReference>
<reference evidence="9 10" key="1">
    <citation type="submission" date="2019-07" db="EMBL/GenBank/DDBJ databases">
        <title>Whole genome shotgun sequence of Clostridium butyricum NBRC 3858.</title>
        <authorList>
            <person name="Hosoyama A."/>
            <person name="Uohara A."/>
            <person name="Ohji S."/>
            <person name="Ichikawa N."/>
        </authorList>
    </citation>
    <scope>NUCLEOTIDE SEQUENCE [LARGE SCALE GENOMIC DNA]</scope>
    <source>
        <strain evidence="9 10">NBRC 3858</strain>
    </source>
</reference>
<dbReference type="InterPro" id="IPR000515">
    <property type="entry name" value="MetI-like"/>
</dbReference>
<name>A0A512TT72_CLOBU</name>
<evidence type="ECO:0000256" key="2">
    <source>
        <dbReference type="ARBA" id="ARBA00022448"/>
    </source>
</evidence>
<comment type="subcellular location">
    <subcellularLocation>
        <location evidence="1 7">Cell membrane</location>
        <topology evidence="1 7">Multi-pass membrane protein</topology>
    </subcellularLocation>
</comment>
<keyword evidence="3" id="KW-1003">Cell membrane</keyword>
<dbReference type="CDD" id="cd06261">
    <property type="entry name" value="TM_PBP2"/>
    <property type="match status" value="1"/>
</dbReference>
<dbReference type="GO" id="GO:0005886">
    <property type="term" value="C:plasma membrane"/>
    <property type="evidence" value="ECO:0007669"/>
    <property type="project" value="UniProtKB-SubCell"/>
</dbReference>
<dbReference type="GO" id="GO:0055085">
    <property type="term" value="P:transmembrane transport"/>
    <property type="evidence" value="ECO:0007669"/>
    <property type="project" value="InterPro"/>
</dbReference>
<keyword evidence="5 7" id="KW-1133">Transmembrane helix</keyword>
<keyword evidence="2 7" id="KW-0813">Transport</keyword>
<feature type="transmembrane region" description="Helical" evidence="7">
    <location>
        <begin position="247"/>
        <end position="265"/>
    </location>
</feature>
<evidence type="ECO:0000259" key="8">
    <source>
        <dbReference type="PROSITE" id="PS50928"/>
    </source>
</evidence>
<accession>A0A512TT72</accession>
<feature type="transmembrane region" description="Helical" evidence="7">
    <location>
        <begin position="145"/>
        <end position="165"/>
    </location>
</feature>
<comment type="caution">
    <text evidence="9">The sequence shown here is derived from an EMBL/GenBank/DDBJ whole genome shotgun (WGS) entry which is preliminary data.</text>
</comment>
<evidence type="ECO:0000256" key="3">
    <source>
        <dbReference type="ARBA" id="ARBA00022475"/>
    </source>
</evidence>
<evidence type="ECO:0000256" key="5">
    <source>
        <dbReference type="ARBA" id="ARBA00022989"/>
    </source>
</evidence>
<evidence type="ECO:0000256" key="1">
    <source>
        <dbReference type="ARBA" id="ARBA00004651"/>
    </source>
</evidence>
<dbReference type="SUPFAM" id="SSF161098">
    <property type="entry name" value="MetI-like"/>
    <property type="match status" value="1"/>
</dbReference>